<dbReference type="Proteomes" id="UP000308054">
    <property type="component" value="Unassembled WGS sequence"/>
</dbReference>
<proteinExistence type="predicted"/>
<name>A0A4V3RXR6_9PROT</name>
<evidence type="ECO:0000313" key="2">
    <source>
        <dbReference type="Proteomes" id="UP000308054"/>
    </source>
</evidence>
<organism evidence="1 2">
    <name type="scientific">Marinicauda algicola</name>
    <dbReference type="NCBI Taxonomy" id="2029849"/>
    <lineage>
        <taxon>Bacteria</taxon>
        <taxon>Pseudomonadati</taxon>
        <taxon>Pseudomonadota</taxon>
        <taxon>Alphaproteobacteria</taxon>
        <taxon>Maricaulales</taxon>
        <taxon>Maricaulaceae</taxon>
        <taxon>Marinicauda</taxon>
    </lineage>
</organism>
<keyword evidence="2" id="KW-1185">Reference proteome</keyword>
<dbReference type="InterPro" id="IPR010131">
    <property type="entry name" value="MdtP/NodT-like"/>
</dbReference>
<dbReference type="PANTHER" id="PTHR30203">
    <property type="entry name" value="OUTER MEMBRANE CATION EFFLUX PROTEIN"/>
    <property type="match status" value="1"/>
</dbReference>
<reference evidence="1 2" key="1">
    <citation type="journal article" date="2017" name="Int. J. Syst. Evol. Microbiol.">
        <title>Marinicauda algicola sp. nov., isolated from a marine red alga Rhodosorus marinus.</title>
        <authorList>
            <person name="Jeong S.E."/>
            <person name="Jeon S.H."/>
            <person name="Chun B.H."/>
            <person name="Kim D.W."/>
            <person name="Jeon C.O."/>
        </authorList>
    </citation>
    <scope>NUCLEOTIDE SEQUENCE [LARGE SCALE GENOMIC DNA]</scope>
    <source>
        <strain evidence="1 2">JCM 31718</strain>
    </source>
</reference>
<dbReference type="GO" id="GO:0015562">
    <property type="term" value="F:efflux transmembrane transporter activity"/>
    <property type="evidence" value="ECO:0007669"/>
    <property type="project" value="InterPro"/>
</dbReference>
<dbReference type="PANTHER" id="PTHR30203:SF24">
    <property type="entry name" value="BLR4935 PROTEIN"/>
    <property type="match status" value="1"/>
</dbReference>
<sequence>MVEVPIGGMVLALPMRHKISFIAPVLSAALLAGCASVDYDAEQSGIFAAAAGRAAVAPADAAAIEAALAGPLTEETAVAIALANNRGLRAELAASGLARADWVEAGTLPDLAAELNIIPVEGSDILDIDLAAPVLRLLALPAYRAEARRRYDAARDRAVLEVVDFIAATRLAFVEAVAARQRAELAATVEDAVNASLLVSEELHAAGNIPAVDLDRERVQAHQVRLFAEDARLAAELAETALKARLGLEAETGLDLPSRLPDPAGEPPAAGAVAERALEASLALAAARAEAEAAATAAGLANPESLIGHVEAGAVLEREDGDWTDGLLIEAELPLFTLGHPARARARIRAEAALDRLAQLTLDTAAAARMAAREAEAAGAQARFIRESLLPTSEQALDGVMAEYNAMQIGVFDLLDAYETHIAVGRSYVDALERHHGARTRLEQVLAGGSAVAPSLEAGVPAGNPGGGQGDH</sequence>
<protein>
    <recommendedName>
        <fullName evidence="3">TolC family protein</fullName>
    </recommendedName>
</protein>
<comment type="caution">
    <text evidence="1">The sequence shown here is derived from an EMBL/GenBank/DDBJ whole genome shotgun (WGS) entry which is preliminary data.</text>
</comment>
<dbReference type="Gene3D" id="1.20.1600.10">
    <property type="entry name" value="Outer membrane efflux proteins (OEP)"/>
    <property type="match status" value="1"/>
</dbReference>
<gene>
    <name evidence="1" type="ORF">E5163_14380</name>
</gene>
<evidence type="ECO:0000313" key="1">
    <source>
        <dbReference type="EMBL" id="TGY87619.1"/>
    </source>
</evidence>
<accession>A0A4V3RXR6</accession>
<dbReference type="EMBL" id="SRXW01000005">
    <property type="protein sequence ID" value="TGY87619.1"/>
    <property type="molecule type" value="Genomic_DNA"/>
</dbReference>
<dbReference type="AlphaFoldDB" id="A0A4V3RXR6"/>
<dbReference type="SUPFAM" id="SSF56954">
    <property type="entry name" value="Outer membrane efflux proteins (OEP)"/>
    <property type="match status" value="1"/>
</dbReference>
<evidence type="ECO:0008006" key="3">
    <source>
        <dbReference type="Google" id="ProtNLM"/>
    </source>
</evidence>